<keyword evidence="1" id="KW-0560">Oxidoreductase</keyword>
<protein>
    <recommendedName>
        <fullName evidence="4">Dehydrogenase/reductase</fullName>
    </recommendedName>
</protein>
<accession>A0A1L7U7I1</accession>
<dbReference type="Pfam" id="PF00106">
    <property type="entry name" value="adh_short"/>
    <property type="match status" value="1"/>
</dbReference>
<reference evidence="3" key="1">
    <citation type="journal article" date="2016" name="Genome Biol. Evol.">
        <title>Comparative 'omics' of the Fusarium fujikuroi species complex highlights differences in genetic potential and metabolite synthesis.</title>
        <authorList>
            <person name="Niehaus E.-M."/>
            <person name="Muensterkoetter M."/>
            <person name="Proctor R.H."/>
            <person name="Brown D.W."/>
            <person name="Sharon A."/>
            <person name="Idan Y."/>
            <person name="Oren-Young L."/>
            <person name="Sieber C.M."/>
            <person name="Novak O."/>
            <person name="Pencik A."/>
            <person name="Tarkowska D."/>
            <person name="Hromadova K."/>
            <person name="Freeman S."/>
            <person name="Maymon M."/>
            <person name="Elazar M."/>
            <person name="Youssef S.A."/>
            <person name="El-Shabrawy E.S.M."/>
            <person name="Shalaby A.B.A."/>
            <person name="Houterman P."/>
            <person name="Brock N.L."/>
            <person name="Burkhardt I."/>
            <person name="Tsavkelova E.A."/>
            <person name="Dickschat J.S."/>
            <person name="Galuszka P."/>
            <person name="Gueldener U."/>
            <person name="Tudzynski B."/>
        </authorList>
    </citation>
    <scope>NUCLEOTIDE SEQUENCE [LARGE SCALE GENOMIC DNA]</scope>
    <source>
        <strain evidence="3">MRC7560</strain>
    </source>
</reference>
<dbReference type="GeneID" id="65091069"/>
<dbReference type="Gene3D" id="3.40.50.720">
    <property type="entry name" value="NAD(P)-binding Rossmann-like Domain"/>
    <property type="match status" value="1"/>
</dbReference>
<organism evidence="2 3">
    <name type="scientific">Fusarium mangiferae</name>
    <name type="common">Mango malformation disease fungus</name>
    <dbReference type="NCBI Taxonomy" id="192010"/>
    <lineage>
        <taxon>Eukaryota</taxon>
        <taxon>Fungi</taxon>
        <taxon>Dikarya</taxon>
        <taxon>Ascomycota</taxon>
        <taxon>Pezizomycotina</taxon>
        <taxon>Sordariomycetes</taxon>
        <taxon>Hypocreomycetidae</taxon>
        <taxon>Hypocreales</taxon>
        <taxon>Nectriaceae</taxon>
        <taxon>Fusarium</taxon>
        <taxon>Fusarium fujikuroi species complex</taxon>
    </lineage>
</organism>
<dbReference type="InterPro" id="IPR002347">
    <property type="entry name" value="SDR_fam"/>
</dbReference>
<dbReference type="InterPro" id="IPR036291">
    <property type="entry name" value="NAD(P)-bd_dom_sf"/>
</dbReference>
<dbReference type="Proteomes" id="UP000184255">
    <property type="component" value="Unassembled WGS sequence"/>
</dbReference>
<dbReference type="RefSeq" id="XP_041690003.1">
    <property type="nucleotide sequence ID" value="XM_041824532.1"/>
</dbReference>
<dbReference type="InterPro" id="IPR052228">
    <property type="entry name" value="Sec_Metab_Biosynth_Oxidored"/>
</dbReference>
<evidence type="ECO:0000313" key="3">
    <source>
        <dbReference type="Proteomes" id="UP000184255"/>
    </source>
</evidence>
<dbReference type="VEuPathDB" id="FungiDB:FMAN_11819"/>
<evidence type="ECO:0000256" key="1">
    <source>
        <dbReference type="ARBA" id="ARBA00023002"/>
    </source>
</evidence>
<proteinExistence type="predicted"/>
<keyword evidence="3" id="KW-1185">Reference proteome</keyword>
<dbReference type="EMBL" id="FCQH01000018">
    <property type="protein sequence ID" value="CVL06690.1"/>
    <property type="molecule type" value="Genomic_DNA"/>
</dbReference>
<dbReference type="SUPFAM" id="SSF51735">
    <property type="entry name" value="NAD(P)-binding Rossmann-fold domains"/>
    <property type="match status" value="1"/>
</dbReference>
<evidence type="ECO:0008006" key="4">
    <source>
        <dbReference type="Google" id="ProtNLM"/>
    </source>
</evidence>
<evidence type="ECO:0000313" key="2">
    <source>
        <dbReference type="EMBL" id="CVL06690.1"/>
    </source>
</evidence>
<comment type="caution">
    <text evidence="2">The sequence shown here is derived from an EMBL/GenBank/DDBJ whole genome shotgun (WGS) entry which is preliminary data.</text>
</comment>
<dbReference type="PANTHER" id="PTHR47534">
    <property type="entry name" value="YALI0E05731P"/>
    <property type="match status" value="1"/>
</dbReference>
<dbReference type="GO" id="GO:0016491">
    <property type="term" value="F:oxidoreductase activity"/>
    <property type="evidence" value="ECO:0007669"/>
    <property type="project" value="UniProtKB-KW"/>
</dbReference>
<dbReference type="AlphaFoldDB" id="A0A1L7U7I1"/>
<dbReference type="PRINTS" id="PR00081">
    <property type="entry name" value="GDHRDH"/>
</dbReference>
<sequence length="284" mass="31358">MNKVISGSNALVVGGTSGIGYAIASRLATSPSYQFSAITIVGRTKPQVMPAEKVSFRSVDATSMHALKEFAQEFRSNSQNSPLDLLVMTQGIMSFAGRTETPEGIDRKMALHYYGRQLLIRELSSILSQDAKVLLVLDGLNGSPEKLNWDDLDLKETFSLAHAANHCITMNDAMVQYRALQSQGSKQFFAHGYPGVVNTATPKNSAWYFRAVSKVASKLVGLQPEQCAERQLDGLYKAADELQSKEKSWACIDNHGKVIGGKKEWSEEERRKIAEHTWALVDRT</sequence>
<name>A0A1L7U7I1_FUSMA</name>
<dbReference type="PANTHER" id="PTHR47534:SF3">
    <property type="entry name" value="ALCOHOL DEHYDROGENASE-LIKE C-TERMINAL DOMAIN-CONTAINING PROTEIN"/>
    <property type="match status" value="1"/>
</dbReference>
<gene>
    <name evidence="2" type="ORF">FMAN_11819</name>
</gene>